<dbReference type="PANTHER" id="PTHR43194:SF2">
    <property type="entry name" value="PEROXISOMAL MEMBRANE PROTEIN LPX1"/>
    <property type="match status" value="1"/>
</dbReference>
<name>A0A520N427_9GAMM</name>
<protein>
    <submittedName>
        <fullName evidence="2">Alpha/beta hydrolase</fullName>
    </submittedName>
</protein>
<dbReference type="PANTHER" id="PTHR43194">
    <property type="entry name" value="HYDROLASE ALPHA/BETA FOLD FAMILY"/>
    <property type="match status" value="1"/>
</dbReference>
<accession>A0A520N427</accession>
<dbReference type="AlphaFoldDB" id="A0A520N427"/>
<dbReference type="InterPro" id="IPR029058">
    <property type="entry name" value="AB_hydrolase_fold"/>
</dbReference>
<dbReference type="Gene3D" id="3.40.50.1820">
    <property type="entry name" value="alpha/beta hydrolase"/>
    <property type="match status" value="1"/>
</dbReference>
<dbReference type="Proteomes" id="UP000318710">
    <property type="component" value="Unassembled WGS sequence"/>
</dbReference>
<gene>
    <name evidence="2" type="ORF">EVA93_01550</name>
</gene>
<dbReference type="GO" id="GO:0016787">
    <property type="term" value="F:hydrolase activity"/>
    <property type="evidence" value="ECO:0007669"/>
    <property type="project" value="UniProtKB-KW"/>
</dbReference>
<dbReference type="InterPro" id="IPR050228">
    <property type="entry name" value="Carboxylesterase_BioH"/>
</dbReference>
<sequence length="301" mass="34541">MKRIFFLLSIFILIPVCLYLTLDRENIDINEFRLNSGYEEVRLSDGITSYKDIGDKNNKVIVLVHGATFGSLAYEEYVNVFIKNNYRVITYDQYGRGYSDRINSNVSIELMERQLKELIEHCKVEDVILYGVSFGAAVVAKYSANNPENISFIGYQVPLINSENIPLLSIVKIPLYGDLLIRGFLVPGVLKRIEEYEDLMSKKLLDHYIGQFNVKGTEKFFKRFFLGNATGNRLEDHRIIGNKSIPSYFAYAEDDAEIDSKLVEETIKKYQNPIVKKYSGGHFFASGIEREVAQEFIDSIK</sequence>
<dbReference type="InterPro" id="IPR022742">
    <property type="entry name" value="Hydrolase_4"/>
</dbReference>
<evidence type="ECO:0000313" key="2">
    <source>
        <dbReference type="EMBL" id="RZO28129.1"/>
    </source>
</evidence>
<dbReference type="SUPFAM" id="SSF53474">
    <property type="entry name" value="alpha/beta-Hydrolases"/>
    <property type="match status" value="1"/>
</dbReference>
<proteinExistence type="predicted"/>
<evidence type="ECO:0000313" key="3">
    <source>
        <dbReference type="Proteomes" id="UP000318710"/>
    </source>
</evidence>
<organism evidence="2 3">
    <name type="scientific">SAR86 cluster bacterium</name>
    <dbReference type="NCBI Taxonomy" id="2030880"/>
    <lineage>
        <taxon>Bacteria</taxon>
        <taxon>Pseudomonadati</taxon>
        <taxon>Pseudomonadota</taxon>
        <taxon>Gammaproteobacteria</taxon>
        <taxon>SAR86 cluster</taxon>
    </lineage>
</organism>
<comment type="caution">
    <text evidence="2">The sequence shown here is derived from an EMBL/GenBank/DDBJ whole genome shotgun (WGS) entry which is preliminary data.</text>
</comment>
<evidence type="ECO:0000259" key="1">
    <source>
        <dbReference type="Pfam" id="PF12146"/>
    </source>
</evidence>
<feature type="domain" description="Serine aminopeptidase S33" evidence="1">
    <location>
        <begin position="56"/>
        <end position="151"/>
    </location>
</feature>
<dbReference type="Pfam" id="PF12146">
    <property type="entry name" value="Hydrolase_4"/>
    <property type="match status" value="1"/>
</dbReference>
<dbReference type="EMBL" id="SHBF01000005">
    <property type="protein sequence ID" value="RZO28129.1"/>
    <property type="molecule type" value="Genomic_DNA"/>
</dbReference>
<reference evidence="2 3" key="1">
    <citation type="submission" date="2019-02" db="EMBL/GenBank/DDBJ databases">
        <title>Prokaryotic population dynamics and viral predation in marine succession experiment using metagenomics: the confinement effect.</title>
        <authorList>
            <person name="Haro-Moreno J.M."/>
            <person name="Rodriguez-Valera F."/>
            <person name="Lopez-Perez M."/>
        </authorList>
    </citation>
    <scope>NUCLEOTIDE SEQUENCE [LARGE SCALE GENOMIC DNA]</scope>
    <source>
        <strain evidence="2">MED-G160</strain>
    </source>
</reference>
<keyword evidence="2" id="KW-0378">Hydrolase</keyword>